<dbReference type="EMBL" id="CP117411">
    <property type="protein sequence ID" value="WCT72893.1"/>
    <property type="molecule type" value="Genomic_DNA"/>
</dbReference>
<evidence type="ECO:0000313" key="2">
    <source>
        <dbReference type="Proteomes" id="UP001220395"/>
    </source>
</evidence>
<protein>
    <submittedName>
        <fullName evidence="1">Uncharacterized protein</fullName>
    </submittedName>
</protein>
<evidence type="ECO:0000313" key="1">
    <source>
        <dbReference type="EMBL" id="WCT72893.1"/>
    </source>
</evidence>
<accession>A0ABY7TJ20</accession>
<proteinExistence type="predicted"/>
<sequence>MTLTADRDYYLRRAQECRDKASAAQDPAVRSVHHDMALRYEAAAFSDEPPPLFPSRSAHAV</sequence>
<keyword evidence="2" id="KW-1185">Reference proteome</keyword>
<organism evidence="1 2">
    <name type="scientific">Sphingomonas naphthae</name>
    <dbReference type="NCBI Taxonomy" id="1813468"/>
    <lineage>
        <taxon>Bacteria</taxon>
        <taxon>Pseudomonadati</taxon>
        <taxon>Pseudomonadota</taxon>
        <taxon>Alphaproteobacteria</taxon>
        <taxon>Sphingomonadales</taxon>
        <taxon>Sphingomonadaceae</taxon>
        <taxon>Sphingomonas</taxon>
    </lineage>
</organism>
<reference evidence="1 2" key="1">
    <citation type="submission" date="2023-02" db="EMBL/GenBank/DDBJ databases">
        <title>Genome sequence of Sphingomonas naphthae.</title>
        <authorList>
            <person name="Kim S."/>
            <person name="Heo J."/>
            <person name="Kwon S.-W."/>
        </authorList>
    </citation>
    <scope>NUCLEOTIDE SEQUENCE [LARGE SCALE GENOMIC DNA]</scope>
    <source>
        <strain evidence="1 2">KACC 18716</strain>
    </source>
</reference>
<gene>
    <name evidence="1" type="ORF">PQ455_14795</name>
</gene>
<dbReference type="RefSeq" id="WP_273686868.1">
    <property type="nucleotide sequence ID" value="NZ_CP117411.1"/>
</dbReference>
<name>A0ABY7TJ20_9SPHN</name>
<dbReference type="Proteomes" id="UP001220395">
    <property type="component" value="Chromosome"/>
</dbReference>